<dbReference type="PROSITE" id="PS00058">
    <property type="entry name" value="DNA_MISMATCH_REPAIR_1"/>
    <property type="match status" value="1"/>
</dbReference>
<dbReference type="GO" id="GO:0005694">
    <property type="term" value="C:chromosome"/>
    <property type="evidence" value="ECO:0007669"/>
    <property type="project" value="UniProtKB-SubCell"/>
</dbReference>
<dbReference type="Pfam" id="PF01119">
    <property type="entry name" value="DNA_mis_repair"/>
    <property type="match status" value="1"/>
</dbReference>
<keyword evidence="11" id="KW-0539">Nucleus</keyword>
<dbReference type="Gene3D" id="3.30.230.10">
    <property type="match status" value="1"/>
</dbReference>
<dbReference type="GO" id="GO:0016887">
    <property type="term" value="F:ATP hydrolysis activity"/>
    <property type="evidence" value="ECO:0007669"/>
    <property type="project" value="InterPro"/>
</dbReference>
<evidence type="ECO:0000256" key="14">
    <source>
        <dbReference type="ARBA" id="ARBA00072852"/>
    </source>
</evidence>
<dbReference type="EMBL" id="OX597814">
    <property type="protein sequence ID" value="CAI9715203.1"/>
    <property type="molecule type" value="Genomic_DNA"/>
</dbReference>
<evidence type="ECO:0000256" key="15">
    <source>
        <dbReference type="ARBA" id="ARBA00082865"/>
    </source>
</evidence>
<dbReference type="InterPro" id="IPR036890">
    <property type="entry name" value="HATPase_C_sf"/>
</dbReference>
<keyword evidence="8" id="KW-0067">ATP-binding</keyword>
<evidence type="ECO:0000256" key="16">
    <source>
        <dbReference type="SAM" id="MobiDB-lite"/>
    </source>
</evidence>
<keyword evidence="10" id="KW-0234">DNA repair</keyword>
<feature type="compositionally biased region" description="Basic and acidic residues" evidence="16">
    <location>
        <begin position="456"/>
        <end position="468"/>
    </location>
</feature>
<keyword evidence="5" id="KW-0597">Phosphoprotein</keyword>
<feature type="region of interest" description="Disordered" evidence="16">
    <location>
        <begin position="387"/>
        <end position="409"/>
    </location>
</feature>
<protein>
    <recommendedName>
        <fullName evidence="14">DNA mismatch repair protein MLH1</fullName>
    </recommendedName>
    <alternativeName>
        <fullName evidence="13">DNA mismatch repair protein Mlh1</fullName>
    </alternativeName>
    <alternativeName>
        <fullName evidence="15">MutL protein homolog 1</fullName>
    </alternativeName>
</protein>
<dbReference type="FunFam" id="3.30.565.10:FF:000034">
    <property type="entry name" value="DNA mismatch repair protein mlh1, putative"/>
    <property type="match status" value="1"/>
</dbReference>
<reference evidence="18" key="1">
    <citation type="submission" date="2023-08" db="EMBL/GenBank/DDBJ databases">
        <authorList>
            <person name="Alioto T."/>
            <person name="Alioto T."/>
            <person name="Gomez Garrido J."/>
        </authorList>
    </citation>
    <scope>NUCLEOTIDE SEQUENCE</scope>
</reference>
<proteinExistence type="inferred from homology"/>
<evidence type="ECO:0000256" key="7">
    <source>
        <dbReference type="ARBA" id="ARBA00022763"/>
    </source>
</evidence>
<keyword evidence="12" id="KW-0131">Cell cycle</keyword>
<comment type="similarity">
    <text evidence="3">Belongs to the DNA mismatch repair MutL/HexB family.</text>
</comment>
<comment type="subcellular location">
    <subcellularLocation>
        <location evidence="2">Chromosome</location>
    </subcellularLocation>
    <subcellularLocation>
        <location evidence="1">Nucleus</location>
    </subcellularLocation>
</comment>
<dbReference type="CDD" id="cd03483">
    <property type="entry name" value="MutL_Trans_MLH1"/>
    <property type="match status" value="1"/>
</dbReference>
<dbReference type="Pfam" id="PF16413">
    <property type="entry name" value="Mlh1_C"/>
    <property type="match status" value="1"/>
</dbReference>
<dbReference type="SUPFAM" id="SSF54211">
    <property type="entry name" value="Ribosomal protein S5 domain 2-like"/>
    <property type="match status" value="1"/>
</dbReference>
<evidence type="ECO:0000256" key="11">
    <source>
        <dbReference type="ARBA" id="ARBA00023242"/>
    </source>
</evidence>
<dbReference type="InterPro" id="IPR032189">
    <property type="entry name" value="Mlh1_C"/>
</dbReference>
<evidence type="ECO:0000259" key="17">
    <source>
        <dbReference type="SMART" id="SM01340"/>
    </source>
</evidence>
<keyword evidence="9" id="KW-0007">Acetylation</keyword>
<sequence length="757" mass="85829">MKRMARFIIVRQAAGPLKSFSVSHYVTIAVMATVEKLPTVIRKLDEVVINRIAAGEIIQRPCNALKEMIENCIDAKSTSIQVTVKQGGLKLLQIQDNGTGIHKDDMEIVCERFTTSKLQKFEDLTSIATYGFRGEALASISHIAHVTIMTRTADSKCAYKGSYQDGKLKAPIKPCAGNVGTQITVEDLFYNVATRRKALRSPAEEHSKIAEVVSRYAVHNVGVGFILKKHGDTTADVRTSSTASHTDNIRSIYGPSVARELLEVQHEDEKLKFKMHGFCTNANYSTKKCIFLLFINHRLVESSALKKALEVVYEAYLPKNSHPFMYISLEIAPQNVDVNVHPTKHEVHFLNEDSIIESVQKAVETKLLGCNSSRTYFTQALLPGVTTNLDTEPKKTSEGSNQGDNNPPKVYAYQMVRTDSKEQKLDAFLNKPSSFTSIMKTYPVSEDVEMTADSATKSDSKTPKKENVEMQPSKKMKLESNVQSPTIPVRKASENEPQRRSIKLTSVLELKKDFQENYHQGLREMLQNHKFIGCINEELSLMQHQTKLYLINNAKLSQQLFYQFLLTDFGNFGAIRLSEPAPLYDLALLALDLEECGWTEADGTKEDLADYIVKFLFSKREMLQDYFSLDIDENNNLCTLPMLLDNYIPPMENLPLFILRIATEVNWDVEKECFMTFCKEASEFYVLKKSVLVEQEEDETSETMKNPSSAAEWRWTVEHILFPAFRDYLLPPKHFAENASVLEIANLNDLYKVFERC</sequence>
<dbReference type="NCBIfam" id="TIGR00585">
    <property type="entry name" value="mutl"/>
    <property type="match status" value="1"/>
</dbReference>
<gene>
    <name evidence="18" type="ORF">OCTVUL_1B029806</name>
</gene>
<keyword evidence="19" id="KW-1185">Reference proteome</keyword>
<evidence type="ECO:0000256" key="9">
    <source>
        <dbReference type="ARBA" id="ARBA00022990"/>
    </source>
</evidence>
<evidence type="ECO:0000313" key="19">
    <source>
        <dbReference type="Proteomes" id="UP001162480"/>
    </source>
</evidence>
<feature type="region of interest" description="Disordered" evidence="16">
    <location>
        <begin position="450"/>
        <end position="485"/>
    </location>
</feature>
<dbReference type="CDD" id="cd16926">
    <property type="entry name" value="HATPase_MutL-MLH-PMS-like"/>
    <property type="match status" value="1"/>
</dbReference>
<dbReference type="GO" id="GO:0032389">
    <property type="term" value="C:MutLalpha complex"/>
    <property type="evidence" value="ECO:0007669"/>
    <property type="project" value="TreeGrafter"/>
</dbReference>
<dbReference type="GO" id="GO:0006298">
    <property type="term" value="P:mismatch repair"/>
    <property type="evidence" value="ECO:0007669"/>
    <property type="project" value="InterPro"/>
</dbReference>
<evidence type="ECO:0000256" key="12">
    <source>
        <dbReference type="ARBA" id="ARBA00023306"/>
    </source>
</evidence>
<dbReference type="Proteomes" id="UP001162480">
    <property type="component" value="Chromosome 1"/>
</dbReference>
<dbReference type="SMART" id="SM01340">
    <property type="entry name" value="DNA_mis_repair"/>
    <property type="match status" value="1"/>
</dbReference>
<keyword evidence="7" id="KW-0227">DNA damage</keyword>
<dbReference type="GO" id="GO:0005524">
    <property type="term" value="F:ATP binding"/>
    <property type="evidence" value="ECO:0007669"/>
    <property type="project" value="UniProtKB-KW"/>
</dbReference>
<dbReference type="SUPFAM" id="SSF55874">
    <property type="entry name" value="ATPase domain of HSP90 chaperone/DNA topoisomerase II/histidine kinase"/>
    <property type="match status" value="1"/>
</dbReference>
<dbReference type="InterPro" id="IPR002099">
    <property type="entry name" value="MutL/Mlh/PMS"/>
</dbReference>
<dbReference type="InterPro" id="IPR020568">
    <property type="entry name" value="Ribosomal_Su5_D2-typ_SF"/>
</dbReference>
<dbReference type="GO" id="GO:0140664">
    <property type="term" value="F:ATP-dependent DNA damage sensor activity"/>
    <property type="evidence" value="ECO:0007669"/>
    <property type="project" value="InterPro"/>
</dbReference>
<evidence type="ECO:0000256" key="1">
    <source>
        <dbReference type="ARBA" id="ARBA00004123"/>
    </source>
</evidence>
<keyword evidence="4" id="KW-0158">Chromosome</keyword>
<dbReference type="FunFam" id="3.30.230.10:FF:000014">
    <property type="entry name" value="DNA mismatch repair protein Mlh1"/>
    <property type="match status" value="1"/>
</dbReference>
<dbReference type="InterPro" id="IPR038973">
    <property type="entry name" value="MutL/Mlh/Pms-like"/>
</dbReference>
<accession>A0AA36AFJ5</accession>
<evidence type="ECO:0000313" key="18">
    <source>
        <dbReference type="EMBL" id="CAI9715203.1"/>
    </source>
</evidence>
<keyword evidence="6" id="KW-0547">Nucleotide-binding</keyword>
<evidence type="ECO:0000256" key="5">
    <source>
        <dbReference type="ARBA" id="ARBA00022553"/>
    </source>
</evidence>
<dbReference type="InterPro" id="IPR014762">
    <property type="entry name" value="DNA_mismatch_repair_CS"/>
</dbReference>
<feature type="domain" description="DNA mismatch repair protein S5" evidence="17">
    <location>
        <begin position="249"/>
        <end position="368"/>
    </location>
</feature>
<dbReference type="InterPro" id="IPR013507">
    <property type="entry name" value="DNA_mismatch_S5_2-like"/>
</dbReference>
<evidence type="ECO:0000256" key="10">
    <source>
        <dbReference type="ARBA" id="ARBA00023204"/>
    </source>
</evidence>
<dbReference type="Pfam" id="PF13589">
    <property type="entry name" value="HATPase_c_3"/>
    <property type="match status" value="1"/>
</dbReference>
<dbReference type="AlphaFoldDB" id="A0AA36AFJ5"/>
<dbReference type="PANTHER" id="PTHR10073:SF12">
    <property type="entry name" value="DNA MISMATCH REPAIR PROTEIN MLH1"/>
    <property type="match status" value="1"/>
</dbReference>
<evidence type="ECO:0000256" key="8">
    <source>
        <dbReference type="ARBA" id="ARBA00022840"/>
    </source>
</evidence>
<evidence type="ECO:0000256" key="13">
    <source>
        <dbReference type="ARBA" id="ARBA00071080"/>
    </source>
</evidence>
<evidence type="ECO:0000256" key="6">
    <source>
        <dbReference type="ARBA" id="ARBA00022741"/>
    </source>
</evidence>
<evidence type="ECO:0000256" key="4">
    <source>
        <dbReference type="ARBA" id="ARBA00022454"/>
    </source>
</evidence>
<evidence type="ECO:0000256" key="3">
    <source>
        <dbReference type="ARBA" id="ARBA00006082"/>
    </source>
</evidence>
<dbReference type="PANTHER" id="PTHR10073">
    <property type="entry name" value="DNA MISMATCH REPAIR PROTEIN MLH, PMS, MUTL"/>
    <property type="match status" value="1"/>
</dbReference>
<evidence type="ECO:0000256" key="2">
    <source>
        <dbReference type="ARBA" id="ARBA00004286"/>
    </source>
</evidence>
<dbReference type="GO" id="GO:0031981">
    <property type="term" value="C:nuclear lumen"/>
    <property type="evidence" value="ECO:0007669"/>
    <property type="project" value="UniProtKB-ARBA"/>
</dbReference>
<dbReference type="InterPro" id="IPR014721">
    <property type="entry name" value="Ribsml_uS5_D2-typ_fold_subgr"/>
</dbReference>
<organism evidence="18 19">
    <name type="scientific">Octopus vulgaris</name>
    <name type="common">Common octopus</name>
    <dbReference type="NCBI Taxonomy" id="6645"/>
    <lineage>
        <taxon>Eukaryota</taxon>
        <taxon>Metazoa</taxon>
        <taxon>Spiralia</taxon>
        <taxon>Lophotrochozoa</taxon>
        <taxon>Mollusca</taxon>
        <taxon>Cephalopoda</taxon>
        <taxon>Coleoidea</taxon>
        <taxon>Octopodiformes</taxon>
        <taxon>Octopoda</taxon>
        <taxon>Incirrata</taxon>
        <taxon>Octopodidae</taxon>
        <taxon>Octopus</taxon>
    </lineage>
</organism>
<dbReference type="Gene3D" id="3.30.565.10">
    <property type="entry name" value="Histidine kinase-like ATPase, C-terminal domain"/>
    <property type="match status" value="1"/>
</dbReference>
<name>A0AA36AFJ5_OCTVU</name>
<dbReference type="GO" id="GO:0030983">
    <property type="term" value="F:mismatched DNA binding"/>
    <property type="evidence" value="ECO:0007669"/>
    <property type="project" value="InterPro"/>
</dbReference>